<sequence>MKNLKIAAAALLPAWIVPAQAGAIRGGSALLDTGGHAQLERWLGQGTFDLSKVYTRKDGDSSVNFHAAADGRGPTFTLAQVTNDTGRSFLVGGFNPQHWSSTDGWHNTPFDSRRTGFIFNMTEPALYRQLPSGYVLPSQGEHQTFNGAGFGPTFGTGHDLFVNTSLGVAFSWQVTYGKPLDSGLSIIDRSLGGQFVQVDALEVFTLSPIPEPATWAMLLGGLALLGGAARRGRFIH</sequence>
<dbReference type="NCBIfam" id="TIGR02595">
    <property type="entry name" value="PEP_CTERM"/>
    <property type="match status" value="1"/>
</dbReference>
<dbReference type="InterPro" id="IPR013424">
    <property type="entry name" value="Ice-binding_C"/>
</dbReference>
<evidence type="ECO:0000313" key="3">
    <source>
        <dbReference type="EMBL" id="NML62113.1"/>
    </source>
</evidence>
<dbReference type="Pfam" id="PF07589">
    <property type="entry name" value="PEP-CTERM"/>
    <property type="match status" value="1"/>
</dbReference>
<evidence type="ECO:0000256" key="1">
    <source>
        <dbReference type="SAM" id="SignalP"/>
    </source>
</evidence>
<proteinExistence type="predicted"/>
<feature type="signal peptide" evidence="1">
    <location>
        <begin position="1"/>
        <end position="21"/>
    </location>
</feature>
<keyword evidence="4" id="KW-1185">Reference proteome</keyword>
<evidence type="ECO:0000313" key="4">
    <source>
        <dbReference type="Proteomes" id="UP000583752"/>
    </source>
</evidence>
<dbReference type="RefSeq" id="WP_169466758.1">
    <property type="nucleotide sequence ID" value="NZ_JABBGG010000007.1"/>
</dbReference>
<keyword evidence="1" id="KW-0732">Signal</keyword>
<dbReference type="NCBIfam" id="NF038124">
    <property type="entry name" value="PEP_CTERM_TLD_A"/>
    <property type="match status" value="1"/>
</dbReference>
<dbReference type="Proteomes" id="UP000583752">
    <property type="component" value="Unassembled WGS sequence"/>
</dbReference>
<comment type="caution">
    <text evidence="3">The sequence shown here is derived from an EMBL/GenBank/DDBJ whole genome shotgun (WGS) entry which is preliminary data.</text>
</comment>
<dbReference type="NCBIfam" id="NF035944">
    <property type="entry name" value="PEPxxWA-CTERM"/>
    <property type="match status" value="1"/>
</dbReference>
<feature type="domain" description="Ice-binding protein C-terminal" evidence="2">
    <location>
        <begin position="208"/>
        <end position="231"/>
    </location>
</feature>
<protein>
    <submittedName>
        <fullName evidence="3">PEPxxWA-CTERM sorting domain-containing protein</fullName>
    </submittedName>
</protein>
<accession>A0A848HS53</accession>
<feature type="chain" id="PRO_5032286943" evidence="1">
    <location>
        <begin position="22"/>
        <end position="236"/>
    </location>
</feature>
<name>A0A848HS53_9BURK</name>
<organism evidence="3 4">
    <name type="scientific">Massilia polaris</name>
    <dbReference type="NCBI Taxonomy" id="2728846"/>
    <lineage>
        <taxon>Bacteria</taxon>
        <taxon>Pseudomonadati</taxon>
        <taxon>Pseudomonadota</taxon>
        <taxon>Betaproteobacteria</taxon>
        <taxon>Burkholderiales</taxon>
        <taxon>Oxalobacteraceae</taxon>
        <taxon>Telluria group</taxon>
        <taxon>Massilia</taxon>
    </lineage>
</organism>
<reference evidence="3 4" key="1">
    <citation type="submission" date="2020-04" db="EMBL/GenBank/DDBJ databases">
        <title>Massilia sp. RP-1-19 isolated from soil.</title>
        <authorList>
            <person name="Dahal R.H."/>
        </authorList>
    </citation>
    <scope>NUCLEOTIDE SEQUENCE [LARGE SCALE GENOMIC DNA]</scope>
    <source>
        <strain evidence="3 4">RP-1-19</strain>
    </source>
</reference>
<gene>
    <name evidence="3" type="ORF">HHL21_13720</name>
</gene>
<dbReference type="EMBL" id="JABBGG010000007">
    <property type="protein sequence ID" value="NML62113.1"/>
    <property type="molecule type" value="Genomic_DNA"/>
</dbReference>
<dbReference type="AlphaFoldDB" id="A0A848HS53"/>
<evidence type="ECO:0000259" key="2">
    <source>
        <dbReference type="Pfam" id="PF07589"/>
    </source>
</evidence>